<feature type="coiled-coil region" evidence="1">
    <location>
        <begin position="222"/>
        <end position="277"/>
    </location>
</feature>
<dbReference type="AlphaFoldDB" id="A0A812JP53"/>
<dbReference type="EMBL" id="CAJNDS010000502">
    <property type="protein sequence ID" value="CAE7212762.1"/>
    <property type="molecule type" value="Genomic_DNA"/>
</dbReference>
<evidence type="ECO:0000313" key="6">
    <source>
        <dbReference type="Proteomes" id="UP000604046"/>
    </source>
</evidence>
<feature type="region of interest" description="Disordered" evidence="2">
    <location>
        <begin position="115"/>
        <end position="203"/>
    </location>
</feature>
<evidence type="ECO:0000256" key="1">
    <source>
        <dbReference type="SAM" id="Coils"/>
    </source>
</evidence>
<feature type="compositionally biased region" description="Low complexity" evidence="2">
    <location>
        <begin position="153"/>
        <end position="177"/>
    </location>
</feature>
<organism evidence="3 6">
    <name type="scientific">Symbiodinium natans</name>
    <dbReference type="NCBI Taxonomy" id="878477"/>
    <lineage>
        <taxon>Eukaryota</taxon>
        <taxon>Sar</taxon>
        <taxon>Alveolata</taxon>
        <taxon>Dinophyceae</taxon>
        <taxon>Suessiales</taxon>
        <taxon>Symbiodiniaceae</taxon>
        <taxon>Symbiodinium</taxon>
    </lineage>
</organism>
<evidence type="ECO:0000256" key="2">
    <source>
        <dbReference type="SAM" id="MobiDB-lite"/>
    </source>
</evidence>
<evidence type="ECO:0000313" key="5">
    <source>
        <dbReference type="EMBL" id="CAE7553703.1"/>
    </source>
</evidence>
<dbReference type="Proteomes" id="UP000604046">
    <property type="component" value="Unassembled WGS sequence"/>
</dbReference>
<accession>A0A812JP53</accession>
<dbReference type="EMBL" id="CAJNDS010002638">
    <property type="protein sequence ID" value="CAE7553703.1"/>
    <property type="molecule type" value="Genomic_DNA"/>
</dbReference>
<reference evidence="3" key="1">
    <citation type="submission" date="2021-02" db="EMBL/GenBank/DDBJ databases">
        <authorList>
            <person name="Dougan E. K."/>
            <person name="Rhodes N."/>
            <person name="Thang M."/>
            <person name="Chan C."/>
        </authorList>
    </citation>
    <scope>NUCLEOTIDE SEQUENCE</scope>
</reference>
<gene>
    <name evidence="3" type="primary">hemA</name>
    <name evidence="4" type="ORF">SNAT2548_LOCUS15461</name>
    <name evidence="5" type="ORF">SNAT2548_LOCUS31098</name>
    <name evidence="3" type="ORF">SNAT2548_LOCUS7240</name>
</gene>
<proteinExistence type="predicted"/>
<evidence type="ECO:0000313" key="3">
    <source>
        <dbReference type="EMBL" id="CAE7212762.1"/>
    </source>
</evidence>
<keyword evidence="6" id="KW-1185">Reference proteome</keyword>
<protein>
    <submittedName>
        <fullName evidence="3">HemA protein</fullName>
    </submittedName>
</protein>
<feature type="compositionally biased region" description="Low complexity" evidence="2">
    <location>
        <begin position="189"/>
        <end position="202"/>
    </location>
</feature>
<dbReference type="OrthoDB" id="489025at2759"/>
<sequence>MACFNVSGHVTIGKGQATMILTPTTSDDPMTTTPSSESSVMASVQPESLQSQIETIRYNISNNVIEVHDSRKPVTRTVLSTMMCNIQRQLSLSPVGLVGPWPQMATEKLEQVLRVPKRARSKHSSPAQALCDGHVDDGPSSENVLPKEKNGRKSPVSSSSSSSSSSESASSSQSSSKKSTKRQKKTEKVASSPSSSKSTKSKLTPEIATDILDCFLVEHPQFLELEANKQDLEATVATLEQQVEKHETRIFILESDIQEYEYENAQLRQKLEELQKNLP</sequence>
<keyword evidence="1" id="KW-0175">Coiled coil</keyword>
<comment type="caution">
    <text evidence="3">The sequence shown here is derived from an EMBL/GenBank/DDBJ whole genome shotgun (WGS) entry which is preliminary data.</text>
</comment>
<name>A0A812JP53_9DINO</name>
<dbReference type="EMBL" id="CAJNDS010001990">
    <property type="protein sequence ID" value="CAE7293558.1"/>
    <property type="molecule type" value="Genomic_DNA"/>
</dbReference>
<evidence type="ECO:0000313" key="4">
    <source>
        <dbReference type="EMBL" id="CAE7293558.1"/>
    </source>
</evidence>